<dbReference type="InterPro" id="IPR000182">
    <property type="entry name" value="GNAT_dom"/>
</dbReference>
<feature type="domain" description="N-acetyltransferase" evidence="1">
    <location>
        <begin position="103"/>
        <end position="238"/>
    </location>
</feature>
<dbReference type="Proteomes" id="UP000273516">
    <property type="component" value="Unassembled WGS sequence"/>
</dbReference>
<evidence type="ECO:0000313" key="2">
    <source>
        <dbReference type="EMBL" id="RMC36123.1"/>
    </source>
</evidence>
<dbReference type="PANTHER" id="PTHR43072">
    <property type="entry name" value="N-ACETYLTRANSFERASE"/>
    <property type="match status" value="1"/>
</dbReference>
<dbReference type="Gene3D" id="3.40.630.30">
    <property type="match status" value="1"/>
</dbReference>
<comment type="caution">
    <text evidence="2">The sequence shown here is derived from an EMBL/GenBank/DDBJ whole genome shotgun (WGS) entry which is preliminary data.</text>
</comment>
<reference evidence="2 3" key="1">
    <citation type="submission" date="2018-07" db="EMBL/GenBank/DDBJ databases">
        <authorList>
            <person name="Zhang Y."/>
            <person name="Wang L."/>
            <person name="Ma S."/>
        </authorList>
    </citation>
    <scope>NUCLEOTIDE SEQUENCE [LARGE SCALE GENOMIC DNA]</scope>
    <source>
        <strain evidence="2 3">4-2</strain>
    </source>
</reference>
<dbReference type="SUPFAM" id="SSF55729">
    <property type="entry name" value="Acyl-CoA N-acyltransferases (Nat)"/>
    <property type="match status" value="1"/>
</dbReference>
<dbReference type="InterPro" id="IPR016181">
    <property type="entry name" value="Acyl_CoA_acyltransferase"/>
</dbReference>
<keyword evidence="3" id="KW-1185">Reference proteome</keyword>
<accession>A0A3M0MGE2</accession>
<dbReference type="EMBL" id="QOKZ01000002">
    <property type="protein sequence ID" value="RMC36123.1"/>
    <property type="molecule type" value="Genomic_DNA"/>
</dbReference>
<dbReference type="CDD" id="cd04301">
    <property type="entry name" value="NAT_SF"/>
    <property type="match status" value="1"/>
</dbReference>
<gene>
    <name evidence="2" type="ORF">C9E81_05315</name>
</gene>
<dbReference type="GO" id="GO:0016747">
    <property type="term" value="F:acyltransferase activity, transferring groups other than amino-acyl groups"/>
    <property type="evidence" value="ECO:0007669"/>
    <property type="project" value="InterPro"/>
</dbReference>
<name>A0A3M0MGE2_9RHOB</name>
<proteinExistence type="predicted"/>
<dbReference type="AlphaFoldDB" id="A0A3M0MGE2"/>
<protein>
    <submittedName>
        <fullName evidence="2">GNAT family N-acetyltransferase</fullName>
    </submittedName>
</protein>
<sequence>MDPALVQAFEATWPAAEYADAGGFRVGRGLGAGGRVSSARALSGWKDGDIPAAVRKHQEWGQRPLFRALDDDDELVAALEAQGFRRENPTAIMEIETAGLTDRDLPPVTAFAVWPPMAIQRDIWTAGNIGPARQAVMERVEMPVTSILGRIEDRAAGAAFAAIHQGIAMVHCVEVLPSWQRKGLAGWMMRQAAFWAAENRAERIGLAVSRANGGAMALYRRLGFREVAGYSYYARPGE</sequence>
<dbReference type="RefSeq" id="WP_122111287.1">
    <property type="nucleotide sequence ID" value="NZ_QOKZ01000002.1"/>
</dbReference>
<keyword evidence="2" id="KW-0808">Transferase</keyword>
<evidence type="ECO:0000259" key="1">
    <source>
        <dbReference type="PROSITE" id="PS51186"/>
    </source>
</evidence>
<dbReference type="PANTHER" id="PTHR43072:SF60">
    <property type="entry name" value="L-2,4-DIAMINOBUTYRIC ACID ACETYLTRANSFERASE"/>
    <property type="match status" value="1"/>
</dbReference>
<dbReference type="PROSITE" id="PS51186">
    <property type="entry name" value="GNAT"/>
    <property type="match status" value="1"/>
</dbReference>
<dbReference type="Pfam" id="PF00583">
    <property type="entry name" value="Acetyltransf_1"/>
    <property type="match status" value="1"/>
</dbReference>
<organism evidence="2 3">
    <name type="scientific">Paracoccus alkanivorans</name>
    <dbReference type="NCBI Taxonomy" id="2116655"/>
    <lineage>
        <taxon>Bacteria</taxon>
        <taxon>Pseudomonadati</taxon>
        <taxon>Pseudomonadota</taxon>
        <taxon>Alphaproteobacteria</taxon>
        <taxon>Rhodobacterales</taxon>
        <taxon>Paracoccaceae</taxon>
        <taxon>Paracoccus</taxon>
    </lineage>
</organism>
<evidence type="ECO:0000313" key="3">
    <source>
        <dbReference type="Proteomes" id="UP000273516"/>
    </source>
</evidence>
<dbReference type="OrthoDB" id="7301318at2"/>